<keyword evidence="3" id="KW-0862">Zinc</keyword>
<reference evidence="8 9" key="1">
    <citation type="journal article" date="2019" name="Sci. Rep.">
        <title>A high-quality genome of Eragrostis curvula grass provides insights into Poaceae evolution and supports new strategies to enhance forage quality.</title>
        <authorList>
            <person name="Carballo J."/>
            <person name="Santos B.A.C.M."/>
            <person name="Zappacosta D."/>
            <person name="Garbus I."/>
            <person name="Selva J.P."/>
            <person name="Gallo C.A."/>
            <person name="Diaz A."/>
            <person name="Albertini E."/>
            <person name="Caccamo M."/>
            <person name="Echenique V."/>
        </authorList>
    </citation>
    <scope>NUCLEOTIDE SEQUENCE [LARGE SCALE GENOMIC DNA]</scope>
    <source>
        <strain evidence="9">cv. Victoria</strain>
        <tissue evidence="8">Leaf</tissue>
    </source>
</reference>
<dbReference type="SUPFAM" id="SSF57850">
    <property type="entry name" value="RING/U-box"/>
    <property type="match status" value="1"/>
</dbReference>
<dbReference type="GO" id="GO:0008270">
    <property type="term" value="F:zinc ion binding"/>
    <property type="evidence" value="ECO:0007669"/>
    <property type="project" value="UniProtKB-KW"/>
</dbReference>
<keyword evidence="2 4" id="KW-0863">Zinc-finger</keyword>
<evidence type="ECO:0000256" key="1">
    <source>
        <dbReference type="ARBA" id="ARBA00022723"/>
    </source>
</evidence>
<evidence type="ECO:0000259" key="6">
    <source>
        <dbReference type="PROSITE" id="PS50089"/>
    </source>
</evidence>
<dbReference type="Proteomes" id="UP000324897">
    <property type="component" value="Chromosome 2"/>
</dbReference>
<dbReference type="Gramene" id="TVU27282">
    <property type="protein sequence ID" value="TVU27282"/>
    <property type="gene ID" value="EJB05_29883"/>
</dbReference>
<gene>
    <name evidence="7" type="ORF">EJB05_29883</name>
    <name evidence="8" type="ORF">EJB05_29954</name>
</gene>
<organism evidence="8 9">
    <name type="scientific">Eragrostis curvula</name>
    <name type="common">weeping love grass</name>
    <dbReference type="NCBI Taxonomy" id="38414"/>
    <lineage>
        <taxon>Eukaryota</taxon>
        <taxon>Viridiplantae</taxon>
        <taxon>Streptophyta</taxon>
        <taxon>Embryophyta</taxon>
        <taxon>Tracheophyta</taxon>
        <taxon>Spermatophyta</taxon>
        <taxon>Magnoliopsida</taxon>
        <taxon>Liliopsida</taxon>
        <taxon>Poales</taxon>
        <taxon>Poaceae</taxon>
        <taxon>PACMAD clade</taxon>
        <taxon>Chloridoideae</taxon>
        <taxon>Eragrostideae</taxon>
        <taxon>Eragrostidinae</taxon>
        <taxon>Eragrostis</taxon>
    </lineage>
</organism>
<sequence>MDWLNIALVCFTMTVMYGSMLFILVSEVAACIRRWRSRRDKLLAVDRLLETVDDVPYQRLPAGDGDDDDEGCVICLAEYEHGEGRFVLPGCAHTFHRDCIAPWLRQGNGTCPVCRATVRAAAAEQHRVIIDTAENMV</sequence>
<evidence type="ECO:0000256" key="2">
    <source>
        <dbReference type="ARBA" id="ARBA00022771"/>
    </source>
</evidence>
<evidence type="ECO:0000256" key="4">
    <source>
        <dbReference type="PROSITE-ProRule" id="PRU00175"/>
    </source>
</evidence>
<dbReference type="EMBL" id="RWGY01000013">
    <property type="protein sequence ID" value="TVU27349.1"/>
    <property type="molecule type" value="Genomic_DNA"/>
</dbReference>
<dbReference type="Gene3D" id="3.30.40.10">
    <property type="entry name" value="Zinc/RING finger domain, C3HC4 (zinc finger)"/>
    <property type="match status" value="1"/>
</dbReference>
<dbReference type="PANTHER" id="PTHR45798:SF92">
    <property type="entry name" value="RING-TYPE DOMAIN-CONTAINING PROTEIN"/>
    <property type="match status" value="1"/>
</dbReference>
<comment type="caution">
    <text evidence="8">The sequence shown here is derived from an EMBL/GenBank/DDBJ whole genome shotgun (WGS) entry which is preliminary data.</text>
</comment>
<evidence type="ECO:0000313" key="7">
    <source>
        <dbReference type="EMBL" id="TVU27282.1"/>
    </source>
</evidence>
<dbReference type="PANTHER" id="PTHR45798">
    <property type="entry name" value="RING-H2 FINGER PROTEIN ATL61-RELATED-RELATED"/>
    <property type="match status" value="1"/>
</dbReference>
<proteinExistence type="predicted"/>
<keyword evidence="5" id="KW-0812">Transmembrane</keyword>
<dbReference type="AlphaFoldDB" id="A0A5J9UU01"/>
<keyword evidence="5" id="KW-0472">Membrane</keyword>
<dbReference type="InterPro" id="IPR013083">
    <property type="entry name" value="Znf_RING/FYVE/PHD"/>
</dbReference>
<evidence type="ECO:0000256" key="5">
    <source>
        <dbReference type="SAM" id="Phobius"/>
    </source>
</evidence>
<evidence type="ECO:0000313" key="8">
    <source>
        <dbReference type="EMBL" id="TVU27349.1"/>
    </source>
</evidence>
<keyword evidence="9" id="KW-1185">Reference proteome</keyword>
<evidence type="ECO:0000313" key="9">
    <source>
        <dbReference type="Proteomes" id="UP000324897"/>
    </source>
</evidence>
<dbReference type="Pfam" id="PF13639">
    <property type="entry name" value="zf-RING_2"/>
    <property type="match status" value="1"/>
</dbReference>
<dbReference type="InterPro" id="IPR001841">
    <property type="entry name" value="Znf_RING"/>
</dbReference>
<dbReference type="InterPro" id="IPR052788">
    <property type="entry name" value="RING-type_E3_ligase_ATL"/>
</dbReference>
<dbReference type="PROSITE" id="PS50089">
    <property type="entry name" value="ZF_RING_2"/>
    <property type="match status" value="1"/>
</dbReference>
<dbReference type="SMART" id="SM00184">
    <property type="entry name" value="RING"/>
    <property type="match status" value="1"/>
</dbReference>
<dbReference type="OrthoDB" id="644023at2759"/>
<feature type="non-terminal residue" evidence="8">
    <location>
        <position position="1"/>
    </location>
</feature>
<evidence type="ECO:0000256" key="3">
    <source>
        <dbReference type="ARBA" id="ARBA00022833"/>
    </source>
</evidence>
<name>A0A5J9UU01_9POAL</name>
<dbReference type="Gramene" id="TVU27349">
    <property type="protein sequence ID" value="TVU27349"/>
    <property type="gene ID" value="EJB05_29954"/>
</dbReference>
<dbReference type="EMBL" id="RWGY01000013">
    <property type="protein sequence ID" value="TVU27282.1"/>
    <property type="molecule type" value="Genomic_DNA"/>
</dbReference>
<feature type="transmembrane region" description="Helical" evidence="5">
    <location>
        <begin position="6"/>
        <end position="32"/>
    </location>
</feature>
<accession>A0A5J9UU01</accession>
<protein>
    <recommendedName>
        <fullName evidence="6">RING-type domain-containing protein</fullName>
    </recommendedName>
</protein>
<keyword evidence="1" id="KW-0479">Metal-binding</keyword>
<feature type="domain" description="RING-type" evidence="6">
    <location>
        <begin position="72"/>
        <end position="115"/>
    </location>
</feature>
<keyword evidence="5" id="KW-1133">Transmembrane helix</keyword>